<dbReference type="InterPro" id="IPR032823">
    <property type="entry name" value="BCA_ABC_TP_C"/>
</dbReference>
<accession>A0A212RHX2</accession>
<proteinExistence type="predicted"/>
<feature type="domain" description="ABC transporter" evidence="4">
    <location>
        <begin position="30"/>
        <end position="263"/>
    </location>
</feature>
<dbReference type="InterPro" id="IPR003593">
    <property type="entry name" value="AAA+_ATPase"/>
</dbReference>
<keyword evidence="2" id="KW-0547">Nucleotide-binding</keyword>
<evidence type="ECO:0000313" key="6">
    <source>
        <dbReference type="Proteomes" id="UP000197065"/>
    </source>
</evidence>
<dbReference type="Pfam" id="PF00005">
    <property type="entry name" value="ABC_tran"/>
    <property type="match status" value="1"/>
</dbReference>
<reference evidence="5 6" key="1">
    <citation type="submission" date="2017-06" db="EMBL/GenBank/DDBJ databases">
        <authorList>
            <person name="Kim H.J."/>
            <person name="Triplett B.A."/>
        </authorList>
    </citation>
    <scope>NUCLEOTIDE SEQUENCE [LARGE SCALE GENOMIC DNA]</scope>
    <source>
        <strain evidence="5 6">B29T1</strain>
    </source>
</reference>
<dbReference type="InterPro" id="IPR027417">
    <property type="entry name" value="P-loop_NTPase"/>
</dbReference>
<gene>
    <name evidence="5" type="ORF">SAMN07250955_10912</name>
</gene>
<dbReference type="PANTHER" id="PTHR45772">
    <property type="entry name" value="CONSERVED COMPONENT OF ABC TRANSPORTER FOR NATURAL AMINO ACIDS-RELATED"/>
    <property type="match status" value="1"/>
</dbReference>
<dbReference type="AlphaFoldDB" id="A0A212RHX2"/>
<dbReference type="InterPro" id="IPR051120">
    <property type="entry name" value="ABC_AA/LPS_Transport"/>
</dbReference>
<dbReference type="Pfam" id="PF12399">
    <property type="entry name" value="BCA_ABC_TP_C"/>
    <property type="match status" value="1"/>
</dbReference>
<protein>
    <submittedName>
        <fullName evidence="5">Amino acid/amide ABC transporter ATP-binding protein 1, HAAT family</fullName>
    </submittedName>
</protein>
<dbReference type="GO" id="GO:0016887">
    <property type="term" value="F:ATP hydrolysis activity"/>
    <property type="evidence" value="ECO:0007669"/>
    <property type="project" value="InterPro"/>
</dbReference>
<dbReference type="Gene3D" id="3.40.50.300">
    <property type="entry name" value="P-loop containing nucleotide triphosphate hydrolases"/>
    <property type="match status" value="1"/>
</dbReference>
<dbReference type="Proteomes" id="UP000197065">
    <property type="component" value="Unassembled WGS sequence"/>
</dbReference>
<keyword evidence="3 5" id="KW-0067">ATP-binding</keyword>
<name>A0A212RHX2_9PROT</name>
<sequence>MITAYAGGVEMITRPSRTAPGVDQPLAASLRAENISVRFGGLAAISEVTLALERGHILGLIGPNGAGKTTLVNCLTGFQAPTHGRVLLADAPTLGWTAEHFRRAGVARTFQAGRLFKALSVVENIEVTGAGLGLSRRRARSLALELLAWLKLDDKAETLAGALAYTDERRVGIARALLLGPAFLLLDEPAAGMSDAESDELSSLVKAIPKTFECGVLLIEHNMRMVMDTCEMIHVLDSGRTIAEGTPAQIQKNKAVIASYLGGEGEKQLEIMEEGH</sequence>
<dbReference type="GO" id="GO:0005886">
    <property type="term" value="C:plasma membrane"/>
    <property type="evidence" value="ECO:0007669"/>
    <property type="project" value="TreeGrafter"/>
</dbReference>
<evidence type="ECO:0000256" key="2">
    <source>
        <dbReference type="ARBA" id="ARBA00022741"/>
    </source>
</evidence>
<evidence type="ECO:0000313" key="5">
    <source>
        <dbReference type="EMBL" id="SNB71972.1"/>
    </source>
</evidence>
<dbReference type="PROSITE" id="PS50893">
    <property type="entry name" value="ABC_TRANSPORTER_2"/>
    <property type="match status" value="1"/>
</dbReference>
<dbReference type="SMART" id="SM00382">
    <property type="entry name" value="AAA"/>
    <property type="match status" value="1"/>
</dbReference>
<organism evidence="5 6">
    <name type="scientific">Arboricoccus pini</name>
    <dbReference type="NCBI Taxonomy" id="1963835"/>
    <lineage>
        <taxon>Bacteria</taxon>
        <taxon>Pseudomonadati</taxon>
        <taxon>Pseudomonadota</taxon>
        <taxon>Alphaproteobacteria</taxon>
        <taxon>Geminicoccales</taxon>
        <taxon>Geminicoccaceae</taxon>
        <taxon>Arboricoccus</taxon>
    </lineage>
</organism>
<keyword evidence="1" id="KW-0813">Transport</keyword>
<dbReference type="GO" id="GO:0005524">
    <property type="term" value="F:ATP binding"/>
    <property type="evidence" value="ECO:0007669"/>
    <property type="project" value="UniProtKB-KW"/>
</dbReference>
<dbReference type="PANTHER" id="PTHR45772:SF4">
    <property type="entry name" value="ABC TRANSPORTER ATP-BINDING PROTEIN"/>
    <property type="match status" value="1"/>
</dbReference>
<keyword evidence="6" id="KW-1185">Reference proteome</keyword>
<evidence type="ECO:0000256" key="1">
    <source>
        <dbReference type="ARBA" id="ARBA00022448"/>
    </source>
</evidence>
<dbReference type="InterPro" id="IPR003439">
    <property type="entry name" value="ABC_transporter-like_ATP-bd"/>
</dbReference>
<evidence type="ECO:0000256" key="3">
    <source>
        <dbReference type="ARBA" id="ARBA00022840"/>
    </source>
</evidence>
<dbReference type="SUPFAM" id="SSF52540">
    <property type="entry name" value="P-loop containing nucleoside triphosphate hydrolases"/>
    <property type="match status" value="1"/>
</dbReference>
<dbReference type="EMBL" id="FYEH01000009">
    <property type="protein sequence ID" value="SNB71972.1"/>
    <property type="molecule type" value="Genomic_DNA"/>
</dbReference>
<evidence type="ECO:0000259" key="4">
    <source>
        <dbReference type="PROSITE" id="PS50893"/>
    </source>
</evidence>